<gene>
    <name evidence="1" type="ORF">SAMN04490357_1744</name>
</gene>
<protein>
    <submittedName>
        <fullName evidence="1">Uncharacterized protein</fullName>
    </submittedName>
</protein>
<evidence type="ECO:0000313" key="1">
    <source>
        <dbReference type="EMBL" id="SEC33328.1"/>
    </source>
</evidence>
<name>A0A1H4RNE1_9ACTN</name>
<dbReference type="Proteomes" id="UP000182375">
    <property type="component" value="Unassembled WGS sequence"/>
</dbReference>
<evidence type="ECO:0000313" key="2">
    <source>
        <dbReference type="Proteomes" id="UP000182375"/>
    </source>
</evidence>
<dbReference type="EMBL" id="FNTD01000004">
    <property type="protein sequence ID" value="SEC33328.1"/>
    <property type="molecule type" value="Genomic_DNA"/>
</dbReference>
<organism evidence="1 2">
    <name type="scientific">Streptomyces misionensis</name>
    <dbReference type="NCBI Taxonomy" id="67331"/>
    <lineage>
        <taxon>Bacteria</taxon>
        <taxon>Bacillati</taxon>
        <taxon>Actinomycetota</taxon>
        <taxon>Actinomycetes</taxon>
        <taxon>Kitasatosporales</taxon>
        <taxon>Streptomycetaceae</taxon>
        <taxon>Streptomyces</taxon>
    </lineage>
</organism>
<accession>A0A1H4RNE1</accession>
<dbReference type="AlphaFoldDB" id="A0A1H4RNE1"/>
<proteinExistence type="predicted"/>
<dbReference type="GeneID" id="95510932"/>
<dbReference type="RefSeq" id="WP_074991733.1">
    <property type="nucleotide sequence ID" value="NZ_FNTD01000004.1"/>
</dbReference>
<reference evidence="1 2" key="1">
    <citation type="submission" date="2016-10" db="EMBL/GenBank/DDBJ databases">
        <authorList>
            <person name="de Groot N.N."/>
        </authorList>
    </citation>
    <scope>NUCLEOTIDE SEQUENCE [LARGE SCALE GENOMIC DNA]</scope>
    <source>
        <strain evidence="1 2">DSM 40306</strain>
    </source>
</reference>
<sequence>MLAHTTPVLVLGNTSTPADVEHLRHVAWNLAYELGAPVVFATHTDYRVTDFAAVYLANDLEAMLDAPAPTLILLGEALLAGIDVHDPLTADEAVTCDCGLVHHFTQPHIDAEGVVWCAECREESACAWCFEWNDVEELTIVEQGDAFVPLHAGCLSHPATSRSGLPIAV</sequence>